<evidence type="ECO:0000256" key="1">
    <source>
        <dbReference type="SAM" id="Phobius"/>
    </source>
</evidence>
<protein>
    <submittedName>
        <fullName evidence="2">Uncharacterized protein</fullName>
    </submittedName>
</protein>
<keyword evidence="1" id="KW-1133">Transmembrane helix</keyword>
<feature type="transmembrane region" description="Helical" evidence="1">
    <location>
        <begin position="21"/>
        <end position="44"/>
    </location>
</feature>
<comment type="caution">
    <text evidence="2">The sequence shown here is derived from an EMBL/GenBank/DDBJ whole genome shotgun (WGS) entry which is preliminary data.</text>
</comment>
<organism evidence="2 3">
    <name type="scientific">Daphnia magna</name>
    <dbReference type="NCBI Taxonomy" id="35525"/>
    <lineage>
        <taxon>Eukaryota</taxon>
        <taxon>Metazoa</taxon>
        <taxon>Ecdysozoa</taxon>
        <taxon>Arthropoda</taxon>
        <taxon>Crustacea</taxon>
        <taxon>Branchiopoda</taxon>
        <taxon>Diplostraca</taxon>
        <taxon>Cladocera</taxon>
        <taxon>Anomopoda</taxon>
        <taxon>Daphniidae</taxon>
        <taxon>Daphnia</taxon>
    </lineage>
</organism>
<reference evidence="2 3" key="1">
    <citation type="submission" date="2016-03" db="EMBL/GenBank/DDBJ databases">
        <title>EvidentialGene: Evidence-directed Construction of Genes on Genomes.</title>
        <authorList>
            <person name="Gilbert D.G."/>
            <person name="Choi J.-H."/>
            <person name="Mockaitis K."/>
            <person name="Colbourne J."/>
            <person name="Pfrender M."/>
        </authorList>
    </citation>
    <scope>NUCLEOTIDE SEQUENCE [LARGE SCALE GENOMIC DNA]</scope>
    <source>
        <strain evidence="2 3">Xinb3</strain>
        <tissue evidence="2">Complete organism</tissue>
    </source>
</reference>
<keyword evidence="1" id="KW-0812">Transmembrane</keyword>
<dbReference type="AlphaFoldDB" id="A0A164KWL5"/>
<gene>
    <name evidence="2" type="ORF">APZ42_033649</name>
</gene>
<proteinExistence type="predicted"/>
<evidence type="ECO:0000313" key="3">
    <source>
        <dbReference type="Proteomes" id="UP000076858"/>
    </source>
</evidence>
<dbReference type="EMBL" id="LRGB01003255">
    <property type="protein sequence ID" value="KZS03595.1"/>
    <property type="molecule type" value="Genomic_DNA"/>
</dbReference>
<name>A0A164KWL5_9CRUS</name>
<sequence length="171" mass="19798">MLAEWEFCYTTKKLRTYLSNLISFVLYLSKTLATYFLGFTEILFKRCVIKMATVVDVGKGVWCILIFKQRTKKILFLVPPPPTTPKLSYKIINYGLSFKQIHMNFTAIDRVGTEVAVALWYNTARVSALTHGYLSDASYAQSPSFHLFSWKADCRLLSQLNYLEIRKRLMP</sequence>
<evidence type="ECO:0000313" key="2">
    <source>
        <dbReference type="EMBL" id="KZS03595.1"/>
    </source>
</evidence>
<keyword evidence="3" id="KW-1185">Reference proteome</keyword>
<accession>A0A164KWL5</accession>
<keyword evidence="1" id="KW-0472">Membrane</keyword>
<dbReference type="Proteomes" id="UP000076858">
    <property type="component" value="Unassembled WGS sequence"/>
</dbReference>